<dbReference type="PROSITE" id="PS50090">
    <property type="entry name" value="MYB_LIKE"/>
    <property type="match status" value="1"/>
</dbReference>
<evidence type="ECO:0000256" key="1">
    <source>
        <dbReference type="ARBA" id="ARBA00004123"/>
    </source>
</evidence>
<evidence type="ECO:0000256" key="3">
    <source>
        <dbReference type="ARBA" id="ARBA00023015"/>
    </source>
</evidence>
<dbReference type="Gene3D" id="1.10.10.60">
    <property type="entry name" value="Homeodomain-like"/>
    <property type="match status" value="1"/>
</dbReference>
<dbReference type="InterPro" id="IPR009057">
    <property type="entry name" value="Homeodomain-like_sf"/>
</dbReference>
<keyword evidence="8" id="KW-1185">Reference proteome</keyword>
<dbReference type="SMART" id="SM00717">
    <property type="entry name" value="SANT"/>
    <property type="match status" value="1"/>
</dbReference>
<feature type="domain" description="Myb-like" evidence="6">
    <location>
        <begin position="8"/>
        <end position="55"/>
    </location>
</feature>
<evidence type="ECO:0000313" key="7">
    <source>
        <dbReference type="EMBL" id="KAL3640873.1"/>
    </source>
</evidence>
<name>A0ABD3DEW1_9LAMI</name>
<dbReference type="GO" id="GO:0009908">
    <property type="term" value="P:flower development"/>
    <property type="evidence" value="ECO:0007669"/>
    <property type="project" value="UniProtKB-ARBA"/>
</dbReference>
<dbReference type="EMBL" id="JAVIJP010000017">
    <property type="protein sequence ID" value="KAL3640873.1"/>
    <property type="molecule type" value="Genomic_DNA"/>
</dbReference>
<evidence type="ECO:0000256" key="5">
    <source>
        <dbReference type="ARBA" id="ARBA00023242"/>
    </source>
</evidence>
<evidence type="ECO:0000256" key="2">
    <source>
        <dbReference type="ARBA" id="ARBA00022473"/>
    </source>
</evidence>
<dbReference type="CDD" id="cd00167">
    <property type="entry name" value="SANT"/>
    <property type="match status" value="1"/>
</dbReference>
<dbReference type="Proteomes" id="UP001632038">
    <property type="component" value="Unassembled WGS sequence"/>
</dbReference>
<dbReference type="FunFam" id="1.10.10.60:FF:000154">
    <property type="entry name" value="Transcription factor SRM1"/>
    <property type="match status" value="1"/>
</dbReference>
<dbReference type="PANTHER" id="PTHR43952:SF72">
    <property type="entry name" value="MYB-LIKE DOMAIN-CONTAINING PROTEIN"/>
    <property type="match status" value="1"/>
</dbReference>
<dbReference type="InterPro" id="IPR001005">
    <property type="entry name" value="SANT/Myb"/>
</dbReference>
<accession>A0ABD3DEW1</accession>
<keyword evidence="4" id="KW-0804">Transcription</keyword>
<dbReference type="GO" id="GO:0048262">
    <property type="term" value="P:determination of dorsal/ventral asymmetry"/>
    <property type="evidence" value="ECO:0007669"/>
    <property type="project" value="UniProtKB-ARBA"/>
</dbReference>
<comment type="subcellular location">
    <subcellularLocation>
        <location evidence="1">Nucleus</location>
    </subcellularLocation>
</comment>
<proteinExistence type="predicted"/>
<dbReference type="SUPFAM" id="SSF46689">
    <property type="entry name" value="Homeodomain-like"/>
    <property type="match status" value="1"/>
</dbReference>
<keyword evidence="5" id="KW-0539">Nucleus</keyword>
<keyword evidence="7" id="KW-0689">Ribosomal protein</keyword>
<dbReference type="Pfam" id="PF00249">
    <property type="entry name" value="Myb_DNA-binding"/>
    <property type="match status" value="1"/>
</dbReference>
<protein>
    <submittedName>
        <fullName evidence="7">60S ribosomal protein L3</fullName>
    </submittedName>
</protein>
<dbReference type="GO" id="GO:0005634">
    <property type="term" value="C:nucleus"/>
    <property type="evidence" value="ECO:0007669"/>
    <property type="project" value="UniProtKB-SubCell"/>
</dbReference>
<evidence type="ECO:0000313" key="8">
    <source>
        <dbReference type="Proteomes" id="UP001632038"/>
    </source>
</evidence>
<comment type="caution">
    <text evidence="7">The sequence shown here is derived from an EMBL/GenBank/DDBJ whole genome shotgun (WGS) entry which is preliminary data.</text>
</comment>
<dbReference type="GO" id="GO:0005840">
    <property type="term" value="C:ribosome"/>
    <property type="evidence" value="ECO:0007669"/>
    <property type="project" value="UniProtKB-KW"/>
</dbReference>
<gene>
    <name evidence="7" type="primary">RL3_1</name>
    <name evidence="7" type="ORF">CASFOL_015841</name>
</gene>
<sequence length="110" mass="12769">MGSNYPTNWTARENKMFEDALAVYDRDTPDRWHNLARSVGTKTAEEVKCHYQKLVEDVEAIESGRVPLPKYRDNGKHKKIMDDQEYSAEAYKAPVKHSRVDRMIGNLRLS</sequence>
<keyword evidence="2" id="KW-0217">Developmental protein</keyword>
<evidence type="ECO:0000256" key="4">
    <source>
        <dbReference type="ARBA" id="ARBA00023163"/>
    </source>
</evidence>
<keyword evidence="3" id="KW-0805">Transcription regulation</keyword>
<dbReference type="PANTHER" id="PTHR43952">
    <property type="entry name" value="MYB FAMILY TRANSCRIPTION FACTOR-RELATED"/>
    <property type="match status" value="1"/>
</dbReference>
<evidence type="ECO:0000259" key="6">
    <source>
        <dbReference type="PROSITE" id="PS50090"/>
    </source>
</evidence>
<organism evidence="7 8">
    <name type="scientific">Castilleja foliolosa</name>
    <dbReference type="NCBI Taxonomy" id="1961234"/>
    <lineage>
        <taxon>Eukaryota</taxon>
        <taxon>Viridiplantae</taxon>
        <taxon>Streptophyta</taxon>
        <taxon>Embryophyta</taxon>
        <taxon>Tracheophyta</taxon>
        <taxon>Spermatophyta</taxon>
        <taxon>Magnoliopsida</taxon>
        <taxon>eudicotyledons</taxon>
        <taxon>Gunneridae</taxon>
        <taxon>Pentapetalae</taxon>
        <taxon>asterids</taxon>
        <taxon>lamiids</taxon>
        <taxon>Lamiales</taxon>
        <taxon>Orobanchaceae</taxon>
        <taxon>Pedicularideae</taxon>
        <taxon>Castillejinae</taxon>
        <taxon>Castilleja</taxon>
    </lineage>
</organism>
<reference evidence="8" key="1">
    <citation type="journal article" date="2024" name="IScience">
        <title>Strigolactones Initiate the Formation of Haustorium-like Structures in Castilleja.</title>
        <authorList>
            <person name="Buerger M."/>
            <person name="Peterson D."/>
            <person name="Chory J."/>
        </authorList>
    </citation>
    <scope>NUCLEOTIDE SEQUENCE [LARGE SCALE GENOMIC DNA]</scope>
</reference>
<dbReference type="AlphaFoldDB" id="A0ABD3DEW1"/>
<dbReference type="InterPro" id="IPR044636">
    <property type="entry name" value="RADIALIS-like"/>
</dbReference>
<keyword evidence="7" id="KW-0687">Ribonucleoprotein</keyword>